<accession>A0A0F9KS17</accession>
<organism evidence="1">
    <name type="scientific">marine sediment metagenome</name>
    <dbReference type="NCBI Taxonomy" id="412755"/>
    <lineage>
        <taxon>unclassified sequences</taxon>
        <taxon>metagenomes</taxon>
        <taxon>ecological metagenomes</taxon>
    </lineage>
</organism>
<gene>
    <name evidence="1" type="ORF">LCGC14_1368360</name>
</gene>
<comment type="caution">
    <text evidence="1">The sequence shown here is derived from an EMBL/GenBank/DDBJ whole genome shotgun (WGS) entry which is preliminary data.</text>
</comment>
<sequence length="47" mass="5754">MKHTTNDPAKRAEHIANREEGFDQEWLDNFYQIRKELCFTEEPQEEE</sequence>
<evidence type="ECO:0000313" key="1">
    <source>
        <dbReference type="EMBL" id="KKM77596.1"/>
    </source>
</evidence>
<dbReference type="EMBL" id="LAZR01008618">
    <property type="protein sequence ID" value="KKM77596.1"/>
    <property type="molecule type" value="Genomic_DNA"/>
</dbReference>
<dbReference type="AlphaFoldDB" id="A0A0F9KS17"/>
<name>A0A0F9KS17_9ZZZZ</name>
<protein>
    <submittedName>
        <fullName evidence="1">Uncharacterized protein</fullName>
    </submittedName>
</protein>
<reference evidence="1" key="1">
    <citation type="journal article" date="2015" name="Nature">
        <title>Complex archaea that bridge the gap between prokaryotes and eukaryotes.</title>
        <authorList>
            <person name="Spang A."/>
            <person name="Saw J.H."/>
            <person name="Jorgensen S.L."/>
            <person name="Zaremba-Niedzwiedzka K."/>
            <person name="Martijn J."/>
            <person name="Lind A.E."/>
            <person name="van Eijk R."/>
            <person name="Schleper C."/>
            <person name="Guy L."/>
            <person name="Ettema T.J."/>
        </authorList>
    </citation>
    <scope>NUCLEOTIDE SEQUENCE</scope>
</reference>
<proteinExistence type="predicted"/>